<sequence>MRRRDEALVADDPAVDEEKDPRFVTALARGLELLRAFRRNESALGNQELAERTGLPKPTISRLSYTLSKLGYLTYDPTTGKYRLGTSVLALGYACLSGMGVRQVARPLMQELADQTGLAVALGGRDRVSMIYLECCKGAGPITLSLDVGSHIKLSTTGMGRAYLAALPEVERAPLMAKLEEHEGDRWPAIHDGILQAIEDYRTRGYCRSIGSWKSEVHAVGVPFVPRDGSQVLAFNCGGPAFLVDPKRLEEDYAPRLIAMVRRIDATLFHG</sequence>
<dbReference type="GO" id="GO:0003677">
    <property type="term" value="F:DNA binding"/>
    <property type="evidence" value="ECO:0007669"/>
    <property type="project" value="UniProtKB-KW"/>
</dbReference>
<protein>
    <submittedName>
        <fullName evidence="6">IclR family transcriptional regulator</fullName>
    </submittedName>
</protein>
<keyword evidence="3" id="KW-0804">Transcription</keyword>
<evidence type="ECO:0000256" key="3">
    <source>
        <dbReference type="ARBA" id="ARBA00023163"/>
    </source>
</evidence>
<name>A0A418VSQ2_9PROT</name>
<dbReference type="Gene3D" id="3.30.450.40">
    <property type="match status" value="1"/>
</dbReference>
<dbReference type="PANTHER" id="PTHR30136">
    <property type="entry name" value="HELIX-TURN-HELIX TRANSCRIPTIONAL REGULATOR, ICLR FAMILY"/>
    <property type="match status" value="1"/>
</dbReference>
<dbReference type="RefSeq" id="WP_119832946.1">
    <property type="nucleotide sequence ID" value="NZ_QYUL01000003.1"/>
</dbReference>
<accession>A0A418VSQ2</accession>
<dbReference type="Pfam" id="PF09339">
    <property type="entry name" value="HTH_IclR"/>
    <property type="match status" value="1"/>
</dbReference>
<evidence type="ECO:0000256" key="2">
    <source>
        <dbReference type="ARBA" id="ARBA00023125"/>
    </source>
</evidence>
<keyword evidence="2" id="KW-0238">DNA-binding</keyword>
<dbReference type="GO" id="GO:0045892">
    <property type="term" value="P:negative regulation of DNA-templated transcription"/>
    <property type="evidence" value="ECO:0007669"/>
    <property type="project" value="TreeGrafter"/>
</dbReference>
<dbReference type="GO" id="GO:0003700">
    <property type="term" value="F:DNA-binding transcription factor activity"/>
    <property type="evidence" value="ECO:0007669"/>
    <property type="project" value="TreeGrafter"/>
</dbReference>
<comment type="caution">
    <text evidence="6">The sequence shown here is derived from an EMBL/GenBank/DDBJ whole genome shotgun (WGS) entry which is preliminary data.</text>
</comment>
<gene>
    <name evidence="6" type="ORF">D3877_22245</name>
</gene>
<organism evidence="6 7">
    <name type="scientific">Azospirillum cavernae</name>
    <dbReference type="NCBI Taxonomy" id="2320860"/>
    <lineage>
        <taxon>Bacteria</taxon>
        <taxon>Pseudomonadati</taxon>
        <taxon>Pseudomonadota</taxon>
        <taxon>Alphaproteobacteria</taxon>
        <taxon>Rhodospirillales</taxon>
        <taxon>Azospirillaceae</taxon>
        <taxon>Azospirillum</taxon>
    </lineage>
</organism>
<reference evidence="6 7" key="1">
    <citation type="submission" date="2018-09" db="EMBL/GenBank/DDBJ databases">
        <authorList>
            <person name="Zhu H."/>
        </authorList>
    </citation>
    <scope>NUCLEOTIDE SEQUENCE [LARGE SCALE GENOMIC DNA]</scope>
    <source>
        <strain evidence="6 7">K2W22B-5</strain>
    </source>
</reference>
<dbReference type="EMBL" id="QYUL01000003">
    <property type="protein sequence ID" value="RJF79491.1"/>
    <property type="molecule type" value="Genomic_DNA"/>
</dbReference>
<dbReference type="InterPro" id="IPR050707">
    <property type="entry name" value="HTH_MetabolicPath_Reg"/>
</dbReference>
<dbReference type="InterPro" id="IPR005471">
    <property type="entry name" value="Tscrpt_reg_IclR_N"/>
</dbReference>
<evidence type="ECO:0000256" key="1">
    <source>
        <dbReference type="ARBA" id="ARBA00023015"/>
    </source>
</evidence>
<dbReference type="Pfam" id="PF01614">
    <property type="entry name" value="IclR_C"/>
    <property type="match status" value="1"/>
</dbReference>
<dbReference type="PANTHER" id="PTHR30136:SF33">
    <property type="entry name" value="TRANSCRIPTIONAL REGULATORY PROTEIN"/>
    <property type="match status" value="1"/>
</dbReference>
<dbReference type="InterPro" id="IPR014757">
    <property type="entry name" value="Tscrpt_reg_IclR_C"/>
</dbReference>
<evidence type="ECO:0000313" key="7">
    <source>
        <dbReference type="Proteomes" id="UP000283458"/>
    </source>
</evidence>
<dbReference type="SUPFAM" id="SSF46785">
    <property type="entry name" value="Winged helix' DNA-binding domain"/>
    <property type="match status" value="1"/>
</dbReference>
<dbReference type="Gene3D" id="1.10.10.10">
    <property type="entry name" value="Winged helix-like DNA-binding domain superfamily/Winged helix DNA-binding domain"/>
    <property type="match status" value="1"/>
</dbReference>
<proteinExistence type="predicted"/>
<dbReference type="FunFam" id="1.10.10.10:FF:000056">
    <property type="entry name" value="IclR family transcriptional regulator"/>
    <property type="match status" value="1"/>
</dbReference>
<evidence type="ECO:0000313" key="6">
    <source>
        <dbReference type="EMBL" id="RJF79491.1"/>
    </source>
</evidence>
<dbReference type="SUPFAM" id="SSF55781">
    <property type="entry name" value="GAF domain-like"/>
    <property type="match status" value="1"/>
</dbReference>
<keyword evidence="1" id="KW-0805">Transcription regulation</keyword>
<dbReference type="PROSITE" id="PS51077">
    <property type="entry name" value="HTH_ICLR"/>
    <property type="match status" value="1"/>
</dbReference>
<feature type="domain" description="IclR-ED" evidence="5">
    <location>
        <begin position="87"/>
        <end position="270"/>
    </location>
</feature>
<evidence type="ECO:0000259" key="5">
    <source>
        <dbReference type="PROSITE" id="PS51078"/>
    </source>
</evidence>
<dbReference type="PROSITE" id="PS51078">
    <property type="entry name" value="ICLR_ED"/>
    <property type="match status" value="1"/>
</dbReference>
<dbReference type="OrthoDB" id="9807558at2"/>
<dbReference type="Proteomes" id="UP000283458">
    <property type="component" value="Unassembled WGS sequence"/>
</dbReference>
<dbReference type="AlphaFoldDB" id="A0A418VSQ2"/>
<dbReference type="InterPro" id="IPR029016">
    <property type="entry name" value="GAF-like_dom_sf"/>
</dbReference>
<feature type="domain" description="HTH iclR-type" evidence="4">
    <location>
        <begin position="24"/>
        <end position="86"/>
    </location>
</feature>
<evidence type="ECO:0000259" key="4">
    <source>
        <dbReference type="PROSITE" id="PS51077"/>
    </source>
</evidence>
<dbReference type="SMART" id="SM00346">
    <property type="entry name" value="HTH_ICLR"/>
    <property type="match status" value="1"/>
</dbReference>
<dbReference type="InterPro" id="IPR036390">
    <property type="entry name" value="WH_DNA-bd_sf"/>
</dbReference>
<dbReference type="InterPro" id="IPR036388">
    <property type="entry name" value="WH-like_DNA-bd_sf"/>
</dbReference>
<keyword evidence="7" id="KW-1185">Reference proteome</keyword>